<evidence type="ECO:0000256" key="5">
    <source>
        <dbReference type="SAM" id="MobiDB-lite"/>
    </source>
</evidence>
<evidence type="ECO:0000313" key="6">
    <source>
        <dbReference type="EMBL" id="QDS73019.1"/>
    </source>
</evidence>
<reference evidence="6 7" key="1">
    <citation type="submission" date="2019-07" db="EMBL/GenBank/DDBJ databases">
        <title>Finished genome of Venturia effusa.</title>
        <authorList>
            <person name="Young C.A."/>
            <person name="Cox M.P."/>
            <person name="Ganley A.R.D."/>
            <person name="David W.J."/>
        </authorList>
    </citation>
    <scope>NUCLEOTIDE SEQUENCE [LARGE SCALE GENOMIC DNA]</scope>
    <source>
        <strain evidence="7">albino</strain>
    </source>
</reference>
<dbReference type="InterPro" id="IPR024794">
    <property type="entry name" value="Rbsml_eL15_core_dom_sf"/>
</dbReference>
<dbReference type="EMBL" id="CP042192">
    <property type="protein sequence ID" value="QDS73019.1"/>
    <property type="molecule type" value="Genomic_DNA"/>
</dbReference>
<protein>
    <recommendedName>
        <fullName evidence="4">Ribosomal protein L15</fullName>
    </recommendedName>
</protein>
<dbReference type="Gene3D" id="3.10.180.10">
    <property type="entry name" value="2,3-Dihydroxybiphenyl 1,2-Dioxygenase, domain 1"/>
    <property type="match status" value="1"/>
</dbReference>
<dbReference type="InterPro" id="IPR029068">
    <property type="entry name" value="Glyas_Bleomycin-R_OHBP_Dase"/>
</dbReference>
<proteinExistence type="inferred from homology"/>
<gene>
    <name evidence="6" type="ORF">FKW77_009141</name>
</gene>
<feature type="compositionally biased region" description="Basic residues" evidence="5">
    <location>
        <begin position="395"/>
        <end position="413"/>
    </location>
</feature>
<evidence type="ECO:0000256" key="3">
    <source>
        <dbReference type="ARBA" id="ARBA00023274"/>
    </source>
</evidence>
<dbReference type="SUPFAM" id="SSF54593">
    <property type="entry name" value="Glyoxalase/Bleomycin resistance protein/Dihydroxybiphenyl dioxygenase"/>
    <property type="match status" value="1"/>
</dbReference>
<feature type="region of interest" description="Disordered" evidence="5">
    <location>
        <begin position="393"/>
        <end position="413"/>
    </location>
</feature>
<name>A0A517LBK4_9PEZI</name>
<dbReference type="GO" id="GO:0002181">
    <property type="term" value="P:cytoplasmic translation"/>
    <property type="evidence" value="ECO:0007669"/>
    <property type="project" value="TreeGrafter"/>
</dbReference>
<dbReference type="Pfam" id="PF00827">
    <property type="entry name" value="Ribosomal_L15e"/>
    <property type="match status" value="1"/>
</dbReference>
<sequence length="429" mass="49177">MPPSFGGKSEGVKPEATRLRQVALVVRDLGEARRILTKVLGTEVCYVDPSVSKFGLENFLLPLGGDLLEVVSPVQPNTTAGRLLDKRGDGGYMIIMQNLEAAARRKHIQSLGHRVIWGYSQDDVECVQYHPKGIKGGMMPELDSHAKSEENPEPLKDRFSPWHTCGPDYRSYSTSMKEHSDLHLLGVLLRLAPGEVDTEGAAREWRDVFGVDMSRDLLAFTNARMGFGALKYVEELQKKKQSDVLRFLLRVRCWELRQLKVIHRASRPSRPDKARRLGYKAKQGYVIYRIRVRRGGRKRPSPKGATYGKPTNQGINQLKYQRSLRSTAEERVGRRCANLRVLNSYWINQDSTYKYYEVILVDPQHKAIRRDPRINWIVNPVHKHREARGLTATGKKSRGLGKGHRYNKTTAGRRKTWKKHNTLSLWRYR</sequence>
<dbReference type="GO" id="GO:0003723">
    <property type="term" value="F:RNA binding"/>
    <property type="evidence" value="ECO:0007669"/>
    <property type="project" value="TreeGrafter"/>
</dbReference>
<keyword evidence="2 4" id="KW-0689">Ribosomal protein</keyword>
<dbReference type="SUPFAM" id="SSF54189">
    <property type="entry name" value="Ribosomal proteins S24e, L23 and L15e"/>
    <property type="match status" value="1"/>
</dbReference>
<dbReference type="PROSITE" id="PS01194">
    <property type="entry name" value="RIBOSOMAL_L15E"/>
    <property type="match status" value="1"/>
</dbReference>
<evidence type="ECO:0000256" key="4">
    <source>
        <dbReference type="RuleBase" id="RU000663"/>
    </source>
</evidence>
<dbReference type="OrthoDB" id="10255148at2759"/>
<dbReference type="InterPro" id="IPR012678">
    <property type="entry name" value="Ribosomal_uL23/eL15/eS24_sf"/>
</dbReference>
<dbReference type="Proteomes" id="UP000316270">
    <property type="component" value="Chromosome 8"/>
</dbReference>
<dbReference type="STRING" id="50376.A0A517LBK4"/>
<dbReference type="InterPro" id="IPR020925">
    <property type="entry name" value="Ribosomal_eL15_CS"/>
</dbReference>
<dbReference type="Gene3D" id="3.40.1120.10">
    <property type="entry name" value="Ribosomal protein l15e"/>
    <property type="match status" value="1"/>
</dbReference>
<keyword evidence="3 4" id="KW-0687">Ribonucleoprotein</keyword>
<dbReference type="InterPro" id="IPR000439">
    <property type="entry name" value="Ribosomal_eL15"/>
</dbReference>
<dbReference type="FunFam" id="3.40.1120.10:FF:000001">
    <property type="entry name" value="Ribosomal protein L15"/>
    <property type="match status" value="1"/>
</dbReference>
<evidence type="ECO:0000313" key="7">
    <source>
        <dbReference type="Proteomes" id="UP000316270"/>
    </source>
</evidence>
<evidence type="ECO:0000256" key="1">
    <source>
        <dbReference type="ARBA" id="ARBA00006857"/>
    </source>
</evidence>
<dbReference type="AlphaFoldDB" id="A0A517LBK4"/>
<dbReference type="NCBIfam" id="NF003269">
    <property type="entry name" value="PRK04243.1"/>
    <property type="match status" value="1"/>
</dbReference>
<organism evidence="6 7">
    <name type="scientific">Venturia effusa</name>
    <dbReference type="NCBI Taxonomy" id="50376"/>
    <lineage>
        <taxon>Eukaryota</taxon>
        <taxon>Fungi</taxon>
        <taxon>Dikarya</taxon>
        <taxon>Ascomycota</taxon>
        <taxon>Pezizomycotina</taxon>
        <taxon>Dothideomycetes</taxon>
        <taxon>Pleosporomycetidae</taxon>
        <taxon>Venturiales</taxon>
        <taxon>Venturiaceae</taxon>
        <taxon>Venturia</taxon>
    </lineage>
</organism>
<keyword evidence="7" id="KW-1185">Reference proteome</keyword>
<dbReference type="PANTHER" id="PTHR11847:SF4">
    <property type="entry name" value="LARGE RIBOSOMAL SUBUNIT PROTEIN EL15"/>
    <property type="match status" value="1"/>
</dbReference>
<dbReference type="PANTHER" id="PTHR11847">
    <property type="entry name" value="RIBOSOMAL PROTEIN L15"/>
    <property type="match status" value="1"/>
</dbReference>
<comment type="similarity">
    <text evidence="1 4">Belongs to the eukaryotic ribosomal protein eL15 family.</text>
</comment>
<accession>A0A517LBK4</accession>
<evidence type="ECO:0000256" key="2">
    <source>
        <dbReference type="ARBA" id="ARBA00022980"/>
    </source>
</evidence>
<dbReference type="SMART" id="SM01384">
    <property type="entry name" value="Ribosomal_L15e"/>
    <property type="match status" value="1"/>
</dbReference>
<dbReference type="GO" id="GO:0003735">
    <property type="term" value="F:structural constituent of ribosome"/>
    <property type="evidence" value="ECO:0007669"/>
    <property type="project" value="InterPro"/>
</dbReference>
<dbReference type="GO" id="GO:0022625">
    <property type="term" value="C:cytosolic large ribosomal subunit"/>
    <property type="evidence" value="ECO:0007669"/>
    <property type="project" value="TreeGrafter"/>
</dbReference>